<comment type="function">
    <text evidence="7">Thiolesterase that catalyzes the hydrolysis of S-D-lactoyl-glutathione to form glutathione and D-lactic acid.</text>
</comment>
<proteinExistence type="inferred from homology"/>
<feature type="binding site" evidence="7">
    <location>
        <position position="60"/>
    </location>
    <ligand>
        <name>Zn(2+)</name>
        <dbReference type="ChEBI" id="CHEBI:29105"/>
        <label>1</label>
    </ligand>
</feature>
<comment type="pathway">
    <text evidence="2 7">Secondary metabolite metabolism; methylglyoxal degradation; (R)-lactate from methylglyoxal: step 2/2.</text>
</comment>
<comment type="similarity">
    <text evidence="3 7">Belongs to the metallo-beta-lactamase superfamily. Glyoxalase II family.</text>
</comment>
<evidence type="ECO:0000313" key="9">
    <source>
        <dbReference type="EMBL" id="MQY44336.1"/>
    </source>
</evidence>
<dbReference type="RefSeq" id="WP_153549229.1">
    <property type="nucleotide sequence ID" value="NZ_WIXK01000014.1"/>
</dbReference>
<dbReference type="SUPFAM" id="SSF56281">
    <property type="entry name" value="Metallo-hydrolase/oxidoreductase"/>
    <property type="match status" value="1"/>
</dbReference>
<dbReference type="InterPro" id="IPR036866">
    <property type="entry name" value="RibonucZ/Hydroxyglut_hydro"/>
</dbReference>
<feature type="binding site" evidence="7">
    <location>
        <position position="62"/>
    </location>
    <ligand>
        <name>Zn(2+)</name>
        <dbReference type="ChEBI" id="CHEBI:29105"/>
        <label>2</label>
    </ligand>
</feature>
<evidence type="ECO:0000259" key="8">
    <source>
        <dbReference type="SMART" id="SM00849"/>
    </source>
</evidence>
<dbReference type="InterPro" id="IPR032282">
    <property type="entry name" value="HAGH_C"/>
</dbReference>
<evidence type="ECO:0000256" key="2">
    <source>
        <dbReference type="ARBA" id="ARBA00004963"/>
    </source>
</evidence>
<dbReference type="NCBIfam" id="TIGR03413">
    <property type="entry name" value="GSH_gloB"/>
    <property type="match status" value="1"/>
</dbReference>
<keyword evidence="5 7" id="KW-0378">Hydrolase</keyword>
<dbReference type="GO" id="GO:0019243">
    <property type="term" value="P:methylglyoxal catabolic process to D-lactate via S-lactoyl-glutathione"/>
    <property type="evidence" value="ECO:0007669"/>
    <property type="project" value="UniProtKB-UniRule"/>
</dbReference>
<name>A0A844B4N6_9RHOB</name>
<feature type="binding site" evidence="7">
    <location>
        <position position="173"/>
    </location>
    <ligand>
        <name>Zn(2+)</name>
        <dbReference type="ChEBI" id="CHEBI:29105"/>
        <label>2</label>
    </ligand>
</feature>
<dbReference type="PANTHER" id="PTHR43705">
    <property type="entry name" value="HYDROXYACYLGLUTATHIONE HYDROLASE"/>
    <property type="match status" value="1"/>
</dbReference>
<keyword evidence="4 7" id="KW-0479">Metal-binding</keyword>
<evidence type="ECO:0000256" key="7">
    <source>
        <dbReference type="HAMAP-Rule" id="MF_01374"/>
    </source>
</evidence>
<keyword evidence="10" id="KW-1185">Reference proteome</keyword>
<comment type="cofactor">
    <cofactor evidence="7">
        <name>Zn(2+)</name>
        <dbReference type="ChEBI" id="CHEBI:29105"/>
    </cofactor>
    <text evidence="7">Binds 2 Zn(2+) ions per subunit.</text>
</comment>
<feature type="binding site" evidence="7">
    <location>
        <position position="135"/>
    </location>
    <ligand>
        <name>Zn(2+)</name>
        <dbReference type="ChEBI" id="CHEBI:29105"/>
        <label>2</label>
    </ligand>
</feature>
<organism evidence="9 10">
    <name type="scientific">Tritonibacter aquimaris</name>
    <dbReference type="NCBI Taxonomy" id="2663379"/>
    <lineage>
        <taxon>Bacteria</taxon>
        <taxon>Pseudomonadati</taxon>
        <taxon>Pseudomonadota</taxon>
        <taxon>Alphaproteobacteria</taxon>
        <taxon>Rhodobacterales</taxon>
        <taxon>Paracoccaceae</taxon>
        <taxon>Tritonibacter</taxon>
    </lineage>
</organism>
<dbReference type="PIRSF" id="PIRSF005457">
    <property type="entry name" value="Glx"/>
    <property type="match status" value="1"/>
</dbReference>
<dbReference type="GO" id="GO:0046872">
    <property type="term" value="F:metal ion binding"/>
    <property type="evidence" value="ECO:0007669"/>
    <property type="project" value="UniProtKB-KW"/>
</dbReference>
<evidence type="ECO:0000313" key="10">
    <source>
        <dbReference type="Proteomes" id="UP000436694"/>
    </source>
</evidence>
<dbReference type="Pfam" id="PF16123">
    <property type="entry name" value="HAGH_C"/>
    <property type="match status" value="1"/>
</dbReference>
<comment type="subunit">
    <text evidence="7">Monomer.</text>
</comment>
<dbReference type="InterPro" id="IPR001279">
    <property type="entry name" value="Metallo-B-lactamas"/>
</dbReference>
<dbReference type="AlphaFoldDB" id="A0A844B4N6"/>
<evidence type="ECO:0000256" key="6">
    <source>
        <dbReference type="ARBA" id="ARBA00022833"/>
    </source>
</evidence>
<dbReference type="HAMAP" id="MF_01374">
    <property type="entry name" value="Glyoxalase_2"/>
    <property type="match status" value="1"/>
</dbReference>
<feature type="binding site" evidence="7">
    <location>
        <position position="58"/>
    </location>
    <ligand>
        <name>Zn(2+)</name>
        <dbReference type="ChEBI" id="CHEBI:29105"/>
        <label>1</label>
    </ligand>
</feature>
<feature type="binding site" evidence="7">
    <location>
        <position position="63"/>
    </location>
    <ligand>
        <name>Zn(2+)</name>
        <dbReference type="ChEBI" id="CHEBI:29105"/>
        <label>2</label>
    </ligand>
</feature>
<dbReference type="InterPro" id="IPR050110">
    <property type="entry name" value="Glyoxalase_II_hydrolase"/>
</dbReference>
<dbReference type="Gene3D" id="3.60.15.10">
    <property type="entry name" value="Ribonuclease Z/Hydroxyacylglutathione hydrolase-like"/>
    <property type="match status" value="1"/>
</dbReference>
<dbReference type="EMBL" id="WIXK01000014">
    <property type="protein sequence ID" value="MQY44336.1"/>
    <property type="molecule type" value="Genomic_DNA"/>
</dbReference>
<evidence type="ECO:0000256" key="3">
    <source>
        <dbReference type="ARBA" id="ARBA00006759"/>
    </source>
</evidence>
<dbReference type="Pfam" id="PF00753">
    <property type="entry name" value="Lactamase_B"/>
    <property type="match status" value="1"/>
</dbReference>
<sequence length="257" mass="28137">MTMPLEILTVPCRTDNYAFLLHNDETGETALVDAPEAAPIEAALSARGWTLDYILITHHHYDHVDAVEPLRNRDNAQVYGAANDAHRLPPLDQTLNDGETLSLLGEELRVMDVSGHTIGHIAFHFPHSKAVFTADSLMALGCGRLFEGTPKQAFDSLCALASLPEDTIVYSGHEYTQANAKFALTIEADNPALIERVADINAARESGRPTVPSSLVLERATNPFLRADQPGIKIALGLEDQDALAVFTEIRQRKDNF</sequence>
<evidence type="ECO:0000256" key="5">
    <source>
        <dbReference type="ARBA" id="ARBA00022801"/>
    </source>
</evidence>
<feature type="binding site" evidence="7">
    <location>
        <position position="135"/>
    </location>
    <ligand>
        <name>Zn(2+)</name>
        <dbReference type="ChEBI" id="CHEBI:29105"/>
        <label>1</label>
    </ligand>
</feature>
<dbReference type="SMART" id="SM00849">
    <property type="entry name" value="Lactamase_B"/>
    <property type="match status" value="1"/>
</dbReference>
<dbReference type="UniPathway" id="UPA00619">
    <property type="reaction ID" value="UER00676"/>
</dbReference>
<feature type="domain" description="Metallo-beta-lactamase" evidence="8">
    <location>
        <begin position="15"/>
        <end position="173"/>
    </location>
</feature>
<gene>
    <name evidence="7 9" type="primary">gloB</name>
    <name evidence="9" type="ORF">GG681_16955</name>
</gene>
<dbReference type="InterPro" id="IPR035680">
    <property type="entry name" value="Clx_II_MBL"/>
</dbReference>
<dbReference type="Proteomes" id="UP000436694">
    <property type="component" value="Unassembled WGS sequence"/>
</dbReference>
<dbReference type="PANTHER" id="PTHR43705:SF1">
    <property type="entry name" value="HYDROXYACYLGLUTATHIONE HYDROLASE GLOB"/>
    <property type="match status" value="1"/>
</dbReference>
<accession>A0A844B4N6</accession>
<evidence type="ECO:0000256" key="1">
    <source>
        <dbReference type="ARBA" id="ARBA00001623"/>
    </source>
</evidence>
<evidence type="ECO:0000256" key="4">
    <source>
        <dbReference type="ARBA" id="ARBA00022723"/>
    </source>
</evidence>
<dbReference type="InterPro" id="IPR017782">
    <property type="entry name" value="Hydroxyacylglutathione_Hdrlase"/>
</dbReference>
<dbReference type="GO" id="GO:0004416">
    <property type="term" value="F:hydroxyacylglutathione hydrolase activity"/>
    <property type="evidence" value="ECO:0007669"/>
    <property type="project" value="UniProtKB-UniRule"/>
</dbReference>
<feature type="binding site" evidence="7">
    <location>
        <position position="116"/>
    </location>
    <ligand>
        <name>Zn(2+)</name>
        <dbReference type="ChEBI" id="CHEBI:29105"/>
        <label>1</label>
    </ligand>
</feature>
<keyword evidence="6 7" id="KW-0862">Zinc</keyword>
<protein>
    <recommendedName>
        <fullName evidence="7">Hydroxyacylglutathione hydrolase</fullName>
        <ecNumber evidence="7">3.1.2.6</ecNumber>
    </recommendedName>
    <alternativeName>
        <fullName evidence="7">Glyoxalase II</fullName>
        <shortName evidence="7">Glx II</shortName>
    </alternativeName>
</protein>
<reference evidence="9 10" key="1">
    <citation type="submission" date="2019-10" db="EMBL/GenBank/DDBJ databases">
        <title>Epibacterium sp. nov., isolated from seawater.</title>
        <authorList>
            <person name="Zhang X."/>
            <person name="Li N."/>
        </authorList>
    </citation>
    <scope>NUCLEOTIDE SEQUENCE [LARGE SCALE GENOMIC DNA]</scope>
    <source>
        <strain evidence="9 10">SM1969</strain>
    </source>
</reference>
<comment type="caution">
    <text evidence="9">The sequence shown here is derived from an EMBL/GenBank/DDBJ whole genome shotgun (WGS) entry which is preliminary data.</text>
</comment>
<comment type="catalytic activity">
    <reaction evidence="1 7">
        <text>an S-(2-hydroxyacyl)glutathione + H2O = a 2-hydroxy carboxylate + glutathione + H(+)</text>
        <dbReference type="Rhea" id="RHEA:21864"/>
        <dbReference type="ChEBI" id="CHEBI:15377"/>
        <dbReference type="ChEBI" id="CHEBI:15378"/>
        <dbReference type="ChEBI" id="CHEBI:57925"/>
        <dbReference type="ChEBI" id="CHEBI:58896"/>
        <dbReference type="ChEBI" id="CHEBI:71261"/>
        <dbReference type="EC" id="3.1.2.6"/>
    </reaction>
</comment>
<dbReference type="CDD" id="cd07723">
    <property type="entry name" value="hydroxyacylglutathione_hydrolase_MBL-fold"/>
    <property type="match status" value="1"/>
</dbReference>
<dbReference type="EC" id="3.1.2.6" evidence="7"/>